<reference evidence="9 10" key="1">
    <citation type="journal article" date="2015" name="J. Biotechnol.">
        <title>Complete genome sequence of a malodorant-producing acetogen, Clostridium scatologenes ATCC 25775(T).</title>
        <authorList>
            <person name="Zhu Z."/>
            <person name="Guo T."/>
            <person name="Zheng H."/>
            <person name="Song T."/>
            <person name="Ouyang P."/>
            <person name="Xie J."/>
        </authorList>
    </citation>
    <scope>NUCLEOTIDE SEQUENCE [LARGE SCALE GENOMIC DNA]</scope>
    <source>
        <strain evidence="9 10">ATCC 25775</strain>
    </source>
</reference>
<dbReference type="HOGENOM" id="CLU_034346_3_1_9"/>
<keyword evidence="3" id="KW-0645">Protease</keyword>
<feature type="domain" description="LD-carboxypeptidase C-terminal" evidence="8">
    <location>
        <begin position="175"/>
        <end position="291"/>
    </location>
</feature>
<dbReference type="Pfam" id="PF17676">
    <property type="entry name" value="Peptidase_S66C"/>
    <property type="match status" value="1"/>
</dbReference>
<evidence type="ECO:0000259" key="8">
    <source>
        <dbReference type="Pfam" id="PF17676"/>
    </source>
</evidence>
<dbReference type="PANTHER" id="PTHR30237">
    <property type="entry name" value="MURAMOYLTETRAPEPTIDE CARBOXYPEPTIDASE"/>
    <property type="match status" value="1"/>
</dbReference>
<accession>A0A0E3M7Y0</accession>
<dbReference type="GO" id="GO:0004180">
    <property type="term" value="F:carboxypeptidase activity"/>
    <property type="evidence" value="ECO:0007669"/>
    <property type="project" value="UniProtKB-KW"/>
</dbReference>
<feature type="active site" description="Charge relay system" evidence="6">
    <location>
        <position position="206"/>
    </location>
</feature>
<dbReference type="GO" id="GO:0008236">
    <property type="term" value="F:serine-type peptidase activity"/>
    <property type="evidence" value="ECO:0007669"/>
    <property type="project" value="UniProtKB-KW"/>
</dbReference>
<keyword evidence="5" id="KW-0720">Serine protease</keyword>
<evidence type="ECO:0000256" key="1">
    <source>
        <dbReference type="ARBA" id="ARBA00010233"/>
    </source>
</evidence>
<dbReference type="GO" id="GO:0006508">
    <property type="term" value="P:proteolysis"/>
    <property type="evidence" value="ECO:0007669"/>
    <property type="project" value="UniProtKB-KW"/>
</dbReference>
<sequence>MIAKRLNYGDTIGLISPAGADNPDNIKKSISFLKSLGFNIKEGKHIYDRYGYLAGKDDDRASDLMNMFLDKTVDMVLCVRGGYGTMRILPLIDFSVIKENPKIFAGFSDITTLLNSISLKCNLITFHSPMCNSNLLDKITLESFLYTIMKGDKAYTIENPKDFKTECFSNEPFIEGQLIGGNLALVSSTLGTPYEIDTKDKILFIEDVSEEPYRIDRMLTQLSLSGKLQQCKGFILGQFKDCSLPHYERSLTLRQVIEDRILTLNKPTILNFQSGHSYPKLTLPIGAQIKLDCKNGVIHVLEGVIK</sequence>
<dbReference type="AlphaFoldDB" id="A0A0E3M7Y0"/>
<dbReference type="InterPro" id="IPR040921">
    <property type="entry name" value="Peptidase_S66C"/>
</dbReference>
<keyword evidence="4" id="KW-0378">Hydrolase</keyword>
<dbReference type="Gene3D" id="3.50.30.60">
    <property type="entry name" value="LD-carboxypeptidase A C-terminal domain-like"/>
    <property type="match status" value="1"/>
</dbReference>
<organism evidence="9 10">
    <name type="scientific">Clostridium scatologenes</name>
    <dbReference type="NCBI Taxonomy" id="1548"/>
    <lineage>
        <taxon>Bacteria</taxon>
        <taxon>Bacillati</taxon>
        <taxon>Bacillota</taxon>
        <taxon>Clostridia</taxon>
        <taxon>Eubacteriales</taxon>
        <taxon>Clostridiaceae</taxon>
        <taxon>Clostridium</taxon>
    </lineage>
</organism>
<dbReference type="SUPFAM" id="SSF52317">
    <property type="entry name" value="Class I glutamine amidotransferase-like"/>
    <property type="match status" value="1"/>
</dbReference>
<evidence type="ECO:0000256" key="5">
    <source>
        <dbReference type="ARBA" id="ARBA00022825"/>
    </source>
</evidence>
<dbReference type="EMBL" id="CP009933">
    <property type="protein sequence ID" value="AKA71175.1"/>
    <property type="molecule type" value="Genomic_DNA"/>
</dbReference>
<feature type="active site" description="Nucleophile" evidence="6">
    <location>
        <position position="108"/>
    </location>
</feature>
<dbReference type="InterPro" id="IPR003507">
    <property type="entry name" value="S66_fam"/>
</dbReference>
<dbReference type="InterPro" id="IPR027478">
    <property type="entry name" value="LdcA_N"/>
</dbReference>
<comment type="similarity">
    <text evidence="1">Belongs to the peptidase S66 family.</text>
</comment>
<evidence type="ECO:0000256" key="3">
    <source>
        <dbReference type="ARBA" id="ARBA00022670"/>
    </source>
</evidence>
<evidence type="ECO:0000256" key="4">
    <source>
        <dbReference type="ARBA" id="ARBA00022801"/>
    </source>
</evidence>
<dbReference type="STRING" id="1548.CSCA_4050"/>
<feature type="domain" description="LD-carboxypeptidase N-terminal" evidence="7">
    <location>
        <begin position="12"/>
        <end position="127"/>
    </location>
</feature>
<dbReference type="RefSeq" id="WP_029161153.1">
    <property type="nucleotide sequence ID" value="NZ_CP009933.1"/>
</dbReference>
<evidence type="ECO:0000256" key="2">
    <source>
        <dbReference type="ARBA" id="ARBA00022645"/>
    </source>
</evidence>
<dbReference type="Gene3D" id="3.40.50.10740">
    <property type="entry name" value="Class I glutamine amidotransferase-like"/>
    <property type="match status" value="1"/>
</dbReference>
<name>A0A0E3M7Y0_CLOSL</name>
<dbReference type="KEGG" id="csq:CSCA_4050"/>
<evidence type="ECO:0000259" key="7">
    <source>
        <dbReference type="Pfam" id="PF02016"/>
    </source>
</evidence>
<evidence type="ECO:0000313" key="9">
    <source>
        <dbReference type="EMBL" id="AKA71175.1"/>
    </source>
</evidence>
<dbReference type="PANTHER" id="PTHR30237:SF2">
    <property type="entry name" value="MUREIN TETRAPEPTIDE CARBOXYPEPTIDASE"/>
    <property type="match status" value="1"/>
</dbReference>
<keyword evidence="10" id="KW-1185">Reference proteome</keyword>
<dbReference type="Pfam" id="PF02016">
    <property type="entry name" value="Peptidase_S66"/>
    <property type="match status" value="1"/>
</dbReference>
<evidence type="ECO:0000256" key="6">
    <source>
        <dbReference type="PIRSR" id="PIRSR028757-1"/>
    </source>
</evidence>
<proteinExistence type="inferred from homology"/>
<keyword evidence="2 9" id="KW-0121">Carboxypeptidase</keyword>
<gene>
    <name evidence="9" type="ORF">CSCA_4050</name>
</gene>
<dbReference type="PIRSF" id="PIRSF028757">
    <property type="entry name" value="LD-carboxypeptidase"/>
    <property type="match status" value="1"/>
</dbReference>
<dbReference type="CDD" id="cd07025">
    <property type="entry name" value="Peptidase_S66"/>
    <property type="match status" value="1"/>
</dbReference>
<dbReference type="InterPro" id="IPR027461">
    <property type="entry name" value="Carboxypeptidase_A_C_sf"/>
</dbReference>
<dbReference type="InterPro" id="IPR029062">
    <property type="entry name" value="Class_I_gatase-like"/>
</dbReference>
<dbReference type="SUPFAM" id="SSF141986">
    <property type="entry name" value="LD-carboxypeptidase A C-terminal domain-like"/>
    <property type="match status" value="1"/>
</dbReference>
<feature type="active site" description="Charge relay system" evidence="6">
    <location>
        <position position="276"/>
    </location>
</feature>
<protein>
    <submittedName>
        <fullName evidence="9">Peptidase U61 LD-carboxypeptidase A</fullName>
    </submittedName>
</protein>
<dbReference type="InterPro" id="IPR040449">
    <property type="entry name" value="Peptidase_S66_N"/>
</dbReference>
<dbReference type="Proteomes" id="UP000033115">
    <property type="component" value="Chromosome"/>
</dbReference>
<evidence type="ECO:0000313" key="10">
    <source>
        <dbReference type="Proteomes" id="UP000033115"/>
    </source>
</evidence>